<comment type="cofactor">
    <cofactor evidence="2">
        <name>Co(2+)</name>
        <dbReference type="ChEBI" id="CHEBI:48828"/>
    </cofactor>
</comment>
<evidence type="ECO:0000256" key="16">
    <source>
        <dbReference type="PIRSR" id="PIRSR605478-5"/>
    </source>
</evidence>
<feature type="binding site" evidence="13">
    <location>
        <position position="30"/>
    </location>
    <ligand>
        <name>substrate</name>
    </ligand>
</feature>
<dbReference type="GO" id="GO:0009052">
    <property type="term" value="P:pentose-phosphate shunt, non-oxidative branch"/>
    <property type="evidence" value="ECO:0007669"/>
    <property type="project" value="UniProtKB-ARBA"/>
</dbReference>
<keyword evidence="7 15" id="KW-0479">Metal-binding</keyword>
<evidence type="ECO:0000256" key="4">
    <source>
        <dbReference type="ARBA" id="ARBA00011738"/>
    </source>
</evidence>
<feature type="binding site" evidence="13">
    <location>
        <position position="476"/>
    </location>
    <ligand>
        <name>substrate</name>
    </ligand>
</feature>
<comment type="cofactor">
    <cofactor evidence="17">
        <name>Mg(2+)</name>
        <dbReference type="ChEBI" id="CHEBI:18420"/>
    </cofactor>
    <cofactor evidence="17">
        <name>Ca(2+)</name>
        <dbReference type="ChEBI" id="CHEBI:29108"/>
    </cofactor>
    <cofactor evidence="17">
        <name>Mn(2+)</name>
        <dbReference type="ChEBI" id="CHEBI:29035"/>
    </cofactor>
    <cofactor evidence="17">
        <name>Co(2+)</name>
        <dbReference type="ChEBI" id="CHEBI:48828"/>
    </cofactor>
    <text evidence="17">Binds 1 Mg(2+) ion per subunit. Can also utilize other divalent metal cations, such as Ca(2+), Mn(2+) and Co(2+).</text>
</comment>
<evidence type="ECO:0000256" key="15">
    <source>
        <dbReference type="PIRSR" id="PIRSR605478-4"/>
    </source>
</evidence>
<dbReference type="Pfam" id="PF02779">
    <property type="entry name" value="Transket_pyr"/>
    <property type="match status" value="1"/>
</dbReference>
<comment type="catalytic activity">
    <reaction evidence="10 17">
        <text>D-sedoheptulose 7-phosphate + D-glyceraldehyde 3-phosphate = aldehydo-D-ribose 5-phosphate + D-xylulose 5-phosphate</text>
        <dbReference type="Rhea" id="RHEA:10508"/>
        <dbReference type="ChEBI" id="CHEBI:57483"/>
        <dbReference type="ChEBI" id="CHEBI:57737"/>
        <dbReference type="ChEBI" id="CHEBI:58273"/>
        <dbReference type="ChEBI" id="CHEBI:59776"/>
        <dbReference type="EC" id="2.2.1.1"/>
    </reaction>
</comment>
<dbReference type="PROSITE" id="PS00801">
    <property type="entry name" value="TRANSKETOLASE_1"/>
    <property type="match status" value="1"/>
</dbReference>
<dbReference type="NCBIfam" id="TIGR00232">
    <property type="entry name" value="tktlase_bact"/>
    <property type="match status" value="1"/>
</dbReference>
<feature type="binding site" evidence="14">
    <location>
        <position position="160"/>
    </location>
    <ligand>
        <name>thiamine diphosphate</name>
        <dbReference type="ChEBI" id="CHEBI:58937"/>
    </ligand>
</feature>
<comment type="subunit">
    <text evidence="4 17">Homodimer.</text>
</comment>
<comment type="cofactor">
    <cofactor evidence="14">
        <name>thiamine diphosphate</name>
        <dbReference type="ChEBI" id="CHEBI:58937"/>
    </cofactor>
    <text evidence="14">Binds 1 thiamine pyrophosphate per subunit. During the reaction, the substrate forms a covalent intermediate with the cofactor.</text>
</comment>
<evidence type="ECO:0000256" key="7">
    <source>
        <dbReference type="ARBA" id="ARBA00022723"/>
    </source>
</evidence>
<comment type="cofactor">
    <cofactor evidence="1">
        <name>Ca(2+)</name>
        <dbReference type="ChEBI" id="CHEBI:29108"/>
    </cofactor>
</comment>
<evidence type="ECO:0000256" key="2">
    <source>
        <dbReference type="ARBA" id="ARBA00001941"/>
    </source>
</evidence>
<feature type="binding site" evidence="14">
    <location>
        <position position="440"/>
    </location>
    <ligand>
        <name>thiamine diphosphate</name>
        <dbReference type="ChEBI" id="CHEBI:58937"/>
    </ligand>
</feature>
<keyword evidence="17" id="KW-0106">Calcium</keyword>
<evidence type="ECO:0000256" key="1">
    <source>
        <dbReference type="ARBA" id="ARBA00001913"/>
    </source>
</evidence>
<dbReference type="PANTHER" id="PTHR43522:SF2">
    <property type="entry name" value="TRANSKETOLASE 1-RELATED"/>
    <property type="match status" value="1"/>
</dbReference>
<dbReference type="InterPro" id="IPR005475">
    <property type="entry name" value="Transketolase-like_Pyr-bd"/>
</dbReference>
<feature type="binding site" evidence="13">
    <location>
        <position position="387"/>
    </location>
    <ligand>
        <name>substrate</name>
    </ligand>
</feature>
<comment type="function">
    <text evidence="17">Catalyzes the transfer of a two-carbon ketol group from a ketose donor to an aldose acceptor, via a covalent intermediate with the cofactor thiamine pyrophosphate.</text>
</comment>
<dbReference type="SUPFAM" id="SSF52518">
    <property type="entry name" value="Thiamin diphosphate-binding fold (THDP-binding)"/>
    <property type="match status" value="2"/>
</dbReference>
<dbReference type="CDD" id="cd02012">
    <property type="entry name" value="TPP_TK"/>
    <property type="match status" value="1"/>
</dbReference>
<evidence type="ECO:0000256" key="6">
    <source>
        <dbReference type="ARBA" id="ARBA00022679"/>
    </source>
</evidence>
<dbReference type="Gene3D" id="3.40.50.970">
    <property type="match status" value="2"/>
</dbReference>
<evidence type="ECO:0000256" key="12">
    <source>
        <dbReference type="PIRSR" id="PIRSR605478-1"/>
    </source>
</evidence>
<evidence type="ECO:0000256" key="14">
    <source>
        <dbReference type="PIRSR" id="PIRSR605478-3"/>
    </source>
</evidence>
<dbReference type="InterPro" id="IPR055152">
    <property type="entry name" value="Transketolase-like_C_2"/>
</dbReference>
<evidence type="ECO:0000313" key="19">
    <source>
        <dbReference type="EMBL" id="AQQ72532.1"/>
    </source>
</evidence>
<dbReference type="OrthoDB" id="8732661at2"/>
<feature type="active site" description="Proton donor" evidence="12">
    <location>
        <position position="414"/>
    </location>
</feature>
<feature type="binding site" evidence="14">
    <location>
        <position position="70"/>
    </location>
    <ligand>
        <name>thiamine diphosphate</name>
        <dbReference type="ChEBI" id="CHEBI:58937"/>
    </ligand>
</feature>
<evidence type="ECO:0000256" key="9">
    <source>
        <dbReference type="ARBA" id="ARBA00023052"/>
    </source>
</evidence>
<reference evidence="20" key="1">
    <citation type="submission" date="2017-02" db="EMBL/GenBank/DDBJ databases">
        <title>Comparative genomics and description of representatives of a novel lineage of planctomycetes thriving in anoxic sediments.</title>
        <authorList>
            <person name="Spring S."/>
            <person name="Bunk B."/>
            <person name="Sproer C."/>
        </authorList>
    </citation>
    <scope>NUCLEOTIDE SEQUENCE [LARGE SCALE GENOMIC DNA]</scope>
    <source>
        <strain evidence="20">SM-Chi-D1</strain>
    </source>
</reference>
<feature type="domain" description="Transketolase-like pyrimidine-binding" evidence="18">
    <location>
        <begin position="357"/>
        <end position="528"/>
    </location>
</feature>
<evidence type="ECO:0000256" key="8">
    <source>
        <dbReference type="ARBA" id="ARBA00022842"/>
    </source>
</evidence>
<dbReference type="STRING" id="1851148.SMSP2_02922"/>
<accession>A0A1Q2MJD2</accession>
<feature type="binding site" evidence="14">
    <location>
        <position position="266"/>
    </location>
    <ligand>
        <name>thiamine diphosphate</name>
        <dbReference type="ChEBI" id="CHEBI:58937"/>
    </ligand>
</feature>
<dbReference type="Proteomes" id="UP000188181">
    <property type="component" value="Chromosome"/>
</dbReference>
<dbReference type="GO" id="GO:0046872">
    <property type="term" value="F:metal ion binding"/>
    <property type="evidence" value="ECO:0007669"/>
    <property type="project" value="UniProtKB-KW"/>
</dbReference>
<dbReference type="EMBL" id="CP019646">
    <property type="protein sequence ID" value="AQQ72532.1"/>
    <property type="molecule type" value="Genomic_DNA"/>
</dbReference>
<feature type="site" description="Important for catalytic activity" evidence="16">
    <location>
        <position position="30"/>
    </location>
</feature>
<dbReference type="PANTHER" id="PTHR43522">
    <property type="entry name" value="TRANSKETOLASE"/>
    <property type="match status" value="1"/>
</dbReference>
<keyword evidence="9 14" id="KW-0786">Thiamine pyrophosphate</keyword>
<evidence type="ECO:0000256" key="13">
    <source>
        <dbReference type="PIRSR" id="PIRSR605478-2"/>
    </source>
</evidence>
<feature type="binding site" evidence="13">
    <location>
        <position position="523"/>
    </location>
    <ligand>
        <name>substrate</name>
    </ligand>
</feature>
<feature type="binding site" evidence="13">
    <location>
        <position position="472"/>
    </location>
    <ligand>
        <name>substrate</name>
    </ligand>
</feature>
<sequence length="668" mass="72419">MAGKTAIEEKCIQTIRFLSAEGVQAAKSGHPGMPMGMAAAAFEIWMNQMRHNPANPKWDNRDRFVLSAGHGSMLLYSMLHLTGYDLPLDELKNFRQLGSLTPGHPEYGHTPGVEVTTGPLGQGIANSVGMAIAQKYLAEYFNRDGFDIFDYKIYSICGDGCLQEGVSGEASSLAGHLGLGNIILLYDDNSITIDGETSLSFTEDVAKRYEAYNWHVQEIGGDGTDLDALAKAIDNAKAETSRPSIIKFRSHIGFGSPNFQDTHTAHGAPLGDDEIKLMKKNFGWDPEKSFEIADDVKELMGGCTAKGKELEGAWNEMLAKYADAYPELAKELNDAREGRLPINIDEHLPIFEAGSSVATRKASGETIGALMPKLPLVLGGSADLTPSNNTHFKGAVDFQKDTPEGRYIRFGVREHAMGAILNGINVSGLLRCYGGTFLVFSDYMRGALRVAALSGYPSIFVFTHDSIGVGEDGPTHQPVETVASLRAFPNMLVFRPADAVETTYAWKYALENKDAPVAMCLTRQNLPTLDQNKYNPAAEGVEKGAYALNKVDNPDVLLLATGSEVQLAVAAGEKLEADGIMARVVSMPSWELFEKQSREYKDSVLPPSVTARVGVEAGVDQGWYKYLGLEGKFIGMNSFGASAPQGECFKHFGITAEAVEKAARELVK</sequence>
<dbReference type="Pfam" id="PF22613">
    <property type="entry name" value="Transketolase_C_1"/>
    <property type="match status" value="1"/>
</dbReference>
<evidence type="ECO:0000256" key="17">
    <source>
        <dbReference type="RuleBase" id="RU004996"/>
    </source>
</evidence>
<feature type="binding site" evidence="15">
    <location>
        <position position="159"/>
    </location>
    <ligand>
        <name>Mg(2+)</name>
        <dbReference type="ChEBI" id="CHEBI:18420"/>
    </ligand>
</feature>
<dbReference type="InterPro" id="IPR005478">
    <property type="entry name" value="Transketolase_bac-like"/>
</dbReference>
<feature type="binding site" evidence="13">
    <location>
        <position position="464"/>
    </location>
    <ligand>
        <name>substrate</name>
    </ligand>
</feature>
<dbReference type="InterPro" id="IPR005474">
    <property type="entry name" value="Transketolase_N"/>
</dbReference>
<dbReference type="InterPro" id="IPR020826">
    <property type="entry name" value="Transketolase_BS"/>
</dbReference>
<dbReference type="KEGG" id="pbas:SMSP2_02922"/>
<dbReference type="Pfam" id="PF00456">
    <property type="entry name" value="Transketolase_N"/>
    <property type="match status" value="1"/>
</dbReference>
<dbReference type="FunFam" id="3.40.50.970:FF:000004">
    <property type="entry name" value="Transketolase"/>
    <property type="match status" value="1"/>
</dbReference>
<dbReference type="InterPro" id="IPR033247">
    <property type="entry name" value="Transketolase_fam"/>
</dbReference>
<evidence type="ECO:0000313" key="20">
    <source>
        <dbReference type="Proteomes" id="UP000188181"/>
    </source>
</evidence>
<protein>
    <recommendedName>
        <fullName evidence="5 11">Transketolase</fullName>
        <ecNumber evidence="5 11">2.2.1.1</ecNumber>
    </recommendedName>
</protein>
<feature type="binding site" evidence="15">
    <location>
        <position position="189"/>
    </location>
    <ligand>
        <name>Mg(2+)</name>
        <dbReference type="ChEBI" id="CHEBI:18420"/>
    </ligand>
</feature>
<dbReference type="GO" id="GO:0004802">
    <property type="term" value="F:transketolase activity"/>
    <property type="evidence" value="ECO:0007669"/>
    <property type="project" value="UniProtKB-UniRule"/>
</dbReference>
<dbReference type="InterPro" id="IPR009014">
    <property type="entry name" value="Transketo_C/PFOR_II"/>
</dbReference>
<keyword evidence="20" id="KW-1185">Reference proteome</keyword>
<feature type="binding site" evidence="14">
    <location>
        <position position="189"/>
    </location>
    <ligand>
        <name>thiamine diphosphate</name>
        <dbReference type="ChEBI" id="CHEBI:58937"/>
    </ligand>
</feature>
<dbReference type="AlphaFoldDB" id="A0A1Q2MJD2"/>
<evidence type="ECO:0000256" key="11">
    <source>
        <dbReference type="NCBIfam" id="TIGR00232"/>
    </source>
</evidence>
<gene>
    <name evidence="19" type="primary">tktA</name>
    <name evidence="19" type="ORF">SMSP2_02922</name>
</gene>
<dbReference type="CDD" id="cd07033">
    <property type="entry name" value="TPP_PYR_DXS_TK_like"/>
    <property type="match status" value="1"/>
</dbReference>
<dbReference type="FunFam" id="3.40.50.920:FF:000003">
    <property type="entry name" value="Transketolase"/>
    <property type="match status" value="1"/>
</dbReference>
<organism evidence="19 20">
    <name type="scientific">Limihaloglobus sulfuriphilus</name>
    <dbReference type="NCBI Taxonomy" id="1851148"/>
    <lineage>
        <taxon>Bacteria</taxon>
        <taxon>Pseudomonadati</taxon>
        <taxon>Planctomycetota</taxon>
        <taxon>Phycisphaerae</taxon>
        <taxon>Sedimentisphaerales</taxon>
        <taxon>Sedimentisphaeraceae</taxon>
        <taxon>Limihaloglobus</taxon>
    </lineage>
</organism>
<feature type="binding site" evidence="13">
    <location>
        <position position="266"/>
    </location>
    <ligand>
        <name>substrate</name>
    </ligand>
</feature>
<dbReference type="RefSeq" id="WP_146684715.1">
    <property type="nucleotide sequence ID" value="NZ_CP019646.1"/>
</dbReference>
<evidence type="ECO:0000259" key="18">
    <source>
        <dbReference type="SMART" id="SM00861"/>
    </source>
</evidence>
<evidence type="ECO:0000256" key="5">
    <source>
        <dbReference type="ARBA" id="ARBA00013152"/>
    </source>
</evidence>
<keyword evidence="8 15" id="KW-0460">Magnesium</keyword>
<evidence type="ECO:0000256" key="3">
    <source>
        <dbReference type="ARBA" id="ARBA00007131"/>
    </source>
</evidence>
<comment type="similarity">
    <text evidence="3 17">Belongs to the transketolase family.</text>
</comment>
<evidence type="ECO:0000256" key="10">
    <source>
        <dbReference type="ARBA" id="ARBA00049473"/>
    </source>
</evidence>
<dbReference type="PROSITE" id="PS00802">
    <property type="entry name" value="TRANSKETOLASE_2"/>
    <property type="match status" value="1"/>
</dbReference>
<keyword evidence="6 17" id="KW-0808">Transferase</keyword>
<dbReference type="InterPro" id="IPR029061">
    <property type="entry name" value="THDP-binding"/>
</dbReference>
<name>A0A1Q2MJD2_9BACT</name>
<dbReference type="EC" id="2.2.1.1" evidence="5 11"/>
<dbReference type="InterPro" id="IPR049557">
    <property type="entry name" value="Transketolase_CS"/>
</dbReference>
<dbReference type="GO" id="GO:0005829">
    <property type="term" value="C:cytosol"/>
    <property type="evidence" value="ECO:0007669"/>
    <property type="project" value="TreeGrafter"/>
</dbReference>
<dbReference type="SUPFAM" id="SSF52922">
    <property type="entry name" value="TK C-terminal domain-like"/>
    <property type="match status" value="1"/>
</dbReference>
<dbReference type="Gene3D" id="3.40.50.920">
    <property type="match status" value="1"/>
</dbReference>
<proteinExistence type="inferred from homology"/>
<feature type="binding site" evidence="14">
    <location>
        <begin position="118"/>
        <end position="120"/>
    </location>
    <ligand>
        <name>thiamine diphosphate</name>
        <dbReference type="ChEBI" id="CHEBI:58937"/>
    </ligand>
</feature>
<dbReference type="FunFam" id="3.40.50.970:FF:000003">
    <property type="entry name" value="Transketolase"/>
    <property type="match status" value="1"/>
</dbReference>
<feature type="binding site" evidence="13">
    <location>
        <position position="360"/>
    </location>
    <ligand>
        <name>substrate</name>
    </ligand>
</feature>
<feature type="site" description="Important for catalytic activity" evidence="16">
    <location>
        <position position="266"/>
    </location>
</feature>
<feature type="binding site" evidence="15">
    <location>
        <position position="191"/>
    </location>
    <ligand>
        <name>Mg(2+)</name>
        <dbReference type="ChEBI" id="CHEBI:18420"/>
    </ligand>
</feature>
<dbReference type="SMART" id="SM00861">
    <property type="entry name" value="Transket_pyr"/>
    <property type="match status" value="1"/>
</dbReference>
<comment type="cofactor">
    <cofactor evidence="15">
        <name>Mg(2+)</name>
        <dbReference type="ChEBI" id="CHEBI:18420"/>
    </cofactor>
    <text evidence="15">Binds 1 Mg(2+) ion per subunit. Can also utilize other divalent metal cations, such as Ca(2+), Mn(2+) and Co(2+).</text>
</comment>